<gene>
    <name evidence="1" type="ORF">PGTUg99_032562</name>
</gene>
<sequence length="112" mass="12580">MKIHKQIRVQYTAPLIARILVHHTRSRRGQPLNPTLPVPPCRPVLLPSPSRLQSLSGTELEYRRTIAPEDIFKVDCVPTTTTPSYHQDLSPKLSTVTLDISARLKLANPRAP</sequence>
<comment type="caution">
    <text evidence="1">The sequence shown here is derived from an EMBL/GenBank/DDBJ whole genome shotgun (WGS) entry which is preliminary data.</text>
</comment>
<name>A0A5B0PP40_PUCGR</name>
<proteinExistence type="predicted"/>
<evidence type="ECO:0000313" key="1">
    <source>
        <dbReference type="EMBL" id="KAA1102390.1"/>
    </source>
</evidence>
<protein>
    <submittedName>
        <fullName evidence="1">Uncharacterized protein</fullName>
    </submittedName>
</protein>
<reference evidence="1 2" key="1">
    <citation type="submission" date="2019-05" db="EMBL/GenBank/DDBJ databases">
        <title>Emergence of the Ug99 lineage of the wheat stem rust pathogen through somatic hybridization.</title>
        <authorList>
            <person name="Li F."/>
            <person name="Upadhyaya N.M."/>
            <person name="Sperschneider J."/>
            <person name="Matny O."/>
            <person name="Nguyen-Phuc H."/>
            <person name="Mago R."/>
            <person name="Raley C."/>
            <person name="Miller M.E."/>
            <person name="Silverstein K.A.T."/>
            <person name="Henningsen E."/>
            <person name="Hirsch C.D."/>
            <person name="Visser B."/>
            <person name="Pretorius Z.A."/>
            <person name="Steffenson B.J."/>
            <person name="Schwessinger B."/>
            <person name="Dodds P.N."/>
            <person name="Figueroa M."/>
        </authorList>
    </citation>
    <scope>NUCLEOTIDE SEQUENCE [LARGE SCALE GENOMIC DNA]</scope>
    <source>
        <strain evidence="1 2">Ug99</strain>
    </source>
</reference>
<organism evidence="1 2">
    <name type="scientific">Puccinia graminis f. sp. tritici</name>
    <dbReference type="NCBI Taxonomy" id="56615"/>
    <lineage>
        <taxon>Eukaryota</taxon>
        <taxon>Fungi</taxon>
        <taxon>Dikarya</taxon>
        <taxon>Basidiomycota</taxon>
        <taxon>Pucciniomycotina</taxon>
        <taxon>Pucciniomycetes</taxon>
        <taxon>Pucciniales</taxon>
        <taxon>Pucciniaceae</taxon>
        <taxon>Puccinia</taxon>
    </lineage>
</organism>
<evidence type="ECO:0000313" key="2">
    <source>
        <dbReference type="Proteomes" id="UP000325313"/>
    </source>
</evidence>
<dbReference type="Proteomes" id="UP000325313">
    <property type="component" value="Unassembled WGS sequence"/>
</dbReference>
<dbReference type="EMBL" id="VDEP01000338">
    <property type="protein sequence ID" value="KAA1102390.1"/>
    <property type="molecule type" value="Genomic_DNA"/>
</dbReference>
<accession>A0A5B0PP40</accession>
<dbReference type="AlphaFoldDB" id="A0A5B0PP40"/>